<evidence type="ECO:0000313" key="4">
    <source>
        <dbReference type="EMBL" id="WWC85714.1"/>
    </source>
</evidence>
<evidence type="ECO:0000256" key="2">
    <source>
        <dbReference type="SAM" id="MobiDB-lite"/>
    </source>
</evidence>
<feature type="compositionally biased region" description="Low complexity" evidence="2">
    <location>
        <begin position="207"/>
        <end position="218"/>
    </location>
</feature>
<protein>
    <recommendedName>
        <fullName evidence="3">BRCT domain-containing protein</fullName>
    </recommendedName>
</protein>
<dbReference type="Gene3D" id="3.40.50.10190">
    <property type="entry name" value="BRCT domain"/>
    <property type="match status" value="1"/>
</dbReference>
<feature type="compositionally biased region" description="Low complexity" evidence="2">
    <location>
        <begin position="622"/>
        <end position="650"/>
    </location>
</feature>
<dbReference type="InterPro" id="IPR001357">
    <property type="entry name" value="BRCT_dom"/>
</dbReference>
<dbReference type="CDD" id="cd17716">
    <property type="entry name" value="BRCT_microcephalin_rpt1"/>
    <property type="match status" value="1"/>
</dbReference>
<accession>A0AAX4JLF5</accession>
<organism evidence="4 5">
    <name type="scientific">Kwoniella dendrophila CBS 6074</name>
    <dbReference type="NCBI Taxonomy" id="1295534"/>
    <lineage>
        <taxon>Eukaryota</taxon>
        <taxon>Fungi</taxon>
        <taxon>Dikarya</taxon>
        <taxon>Basidiomycota</taxon>
        <taxon>Agaricomycotina</taxon>
        <taxon>Tremellomycetes</taxon>
        <taxon>Tremellales</taxon>
        <taxon>Cryptococcaceae</taxon>
        <taxon>Kwoniella</taxon>
    </lineage>
</organism>
<feature type="region of interest" description="Disordered" evidence="2">
    <location>
        <begin position="1"/>
        <end position="28"/>
    </location>
</feature>
<feature type="compositionally biased region" description="Polar residues" evidence="2">
    <location>
        <begin position="10"/>
        <end position="20"/>
    </location>
</feature>
<evidence type="ECO:0000313" key="5">
    <source>
        <dbReference type="Proteomes" id="UP001355207"/>
    </source>
</evidence>
<dbReference type="GeneID" id="91091252"/>
<dbReference type="Proteomes" id="UP001355207">
    <property type="component" value="Chromosome 1"/>
</dbReference>
<feature type="compositionally biased region" description="Basic and acidic residues" evidence="2">
    <location>
        <begin position="263"/>
        <end position="274"/>
    </location>
</feature>
<feature type="compositionally biased region" description="Low complexity" evidence="2">
    <location>
        <begin position="174"/>
        <end position="200"/>
    </location>
</feature>
<feature type="coiled-coil region" evidence="1">
    <location>
        <begin position="126"/>
        <end position="153"/>
    </location>
</feature>
<gene>
    <name evidence="4" type="ORF">L201_000580</name>
</gene>
<name>A0AAX4JLF5_9TREE</name>
<feature type="compositionally biased region" description="Polar residues" evidence="2">
    <location>
        <begin position="661"/>
        <end position="679"/>
    </location>
</feature>
<evidence type="ECO:0000256" key="1">
    <source>
        <dbReference type="SAM" id="Coils"/>
    </source>
</evidence>
<dbReference type="AlphaFoldDB" id="A0AAX4JLF5"/>
<feature type="compositionally biased region" description="Polar residues" evidence="2">
    <location>
        <begin position="465"/>
        <end position="491"/>
    </location>
</feature>
<proteinExistence type="predicted"/>
<feature type="region of interest" description="Disordered" evidence="2">
    <location>
        <begin position="934"/>
        <end position="953"/>
    </location>
</feature>
<feature type="compositionally biased region" description="Polar residues" evidence="2">
    <location>
        <begin position="716"/>
        <end position="762"/>
    </location>
</feature>
<feature type="compositionally biased region" description="Low complexity" evidence="2">
    <location>
        <begin position="593"/>
        <end position="606"/>
    </location>
</feature>
<feature type="region of interest" description="Disordered" evidence="2">
    <location>
        <begin position="457"/>
        <end position="762"/>
    </location>
</feature>
<feature type="compositionally biased region" description="Polar residues" evidence="2">
    <location>
        <begin position="607"/>
        <end position="621"/>
    </location>
</feature>
<feature type="region of interest" description="Disordered" evidence="2">
    <location>
        <begin position="168"/>
        <end position="285"/>
    </location>
</feature>
<feature type="domain" description="BRCT" evidence="3">
    <location>
        <begin position="778"/>
        <end position="886"/>
    </location>
</feature>
<reference evidence="4 5" key="1">
    <citation type="submission" date="2024-01" db="EMBL/GenBank/DDBJ databases">
        <title>Comparative genomics of Cryptococcus and Kwoniella reveals pathogenesis evolution and contrasting modes of karyotype evolution via chromosome fusion or intercentromeric recombination.</title>
        <authorList>
            <person name="Coelho M.A."/>
            <person name="David-Palma M."/>
            <person name="Shea T."/>
            <person name="Bowers K."/>
            <person name="McGinley-Smith S."/>
            <person name="Mohammad A.W."/>
            <person name="Gnirke A."/>
            <person name="Yurkov A.M."/>
            <person name="Nowrousian M."/>
            <person name="Sun S."/>
            <person name="Cuomo C.A."/>
            <person name="Heitman J."/>
        </authorList>
    </citation>
    <scope>NUCLEOTIDE SEQUENCE [LARGE SCALE GENOMIC DNA]</scope>
    <source>
        <strain evidence="4 5">CBS 6074</strain>
    </source>
</reference>
<dbReference type="Pfam" id="PF00533">
    <property type="entry name" value="BRCT"/>
    <property type="match status" value="1"/>
</dbReference>
<dbReference type="EMBL" id="CP144098">
    <property type="protein sequence ID" value="WWC85714.1"/>
    <property type="molecule type" value="Genomic_DNA"/>
</dbReference>
<dbReference type="PROSITE" id="PS50172">
    <property type="entry name" value="BRCT"/>
    <property type="match status" value="1"/>
</dbReference>
<evidence type="ECO:0000259" key="3">
    <source>
        <dbReference type="PROSITE" id="PS50172"/>
    </source>
</evidence>
<dbReference type="RefSeq" id="XP_066072477.1">
    <property type="nucleotide sequence ID" value="XM_066216380.1"/>
</dbReference>
<feature type="compositionally biased region" description="Polar residues" evidence="2">
    <location>
        <begin position="697"/>
        <end position="708"/>
    </location>
</feature>
<keyword evidence="1" id="KW-0175">Coiled coil</keyword>
<feature type="region of interest" description="Disordered" evidence="2">
    <location>
        <begin position="306"/>
        <end position="407"/>
    </location>
</feature>
<feature type="compositionally biased region" description="Polar residues" evidence="2">
    <location>
        <begin position="327"/>
        <end position="344"/>
    </location>
</feature>
<dbReference type="SUPFAM" id="SSF52113">
    <property type="entry name" value="BRCT domain"/>
    <property type="match status" value="1"/>
</dbReference>
<feature type="region of interest" description="Disordered" evidence="2">
    <location>
        <begin position="899"/>
        <end position="919"/>
    </location>
</feature>
<keyword evidence="5" id="KW-1185">Reference proteome</keyword>
<sequence length="953" mass="103665">MSPPRLRRQPLSTNQQQQPVRSVLSGVPRTRSMAKLAATNTTTSTITRKSKLTVFDENAIPSTTVQSITAQPIKGLNRSTSTKNLRSRTALKESKSISNLNNMNVLEEEEGDMKIMGGKSIGKRKIIDEKEEYAETKRKVMKMDQNINQTQQQRPPIRKERLVQLKTRSIGHQSSSESLRSLEPPCSTSIPINTPSIPTPARELLKNNNHNTNTTTPTESPTSFSHIVARPPTPPRMKERPPVPKIGTNASAIPMTPQKPKTPSRDRMDIDTSDNKPLSRMPASLRKTPGLSTIAFSLNARPVPSTPSFRGISTTPAVKPTPIAEQDVNTNPASTSSENISTTPKKAPSPGRLLSFPYHAPAQSTTPTGPPPSIKSRMPNTLFTPRMRVVPPSPLANRGTPATEKKDVAQPTLDTFWKQKETLMEVDEKETSIDQETRKLERPIDTQVKTMLAPATLPRPDLTMGKSSTKFNKSPTVEVDTSSHITPPQSSRTEEEQHKVAPTISAASKGIPANTSGSMAPPSRIPVSKPTNITASTSSIPVISKKPSTVLGSLPERRPSTRPSLVPAISASTRPVDEQQHPTLSPSIKRKPSYPSSLGSGPLSRPTQRMVSNPIVNQQSRSSSNPSPTPLNELNELPISGGSSSQRSVSAPMGGHKPRMSLSSSTSTREGLTGETSKSLAGLSDALSKLKARRTESAMSTSSLSNPVGRSDQAKENTPSISITKPLNERPSNLTSNSSRSRQSIHPNHNQGDLSISSDESNNDVGNQSIAALLCSTNGSKCLQGVRAFVDIRTSDGEDSGRLFIDILKGLGARVFAKPTESCTHIIYKSGKPSTLAWYRKHIQELEFNAEEEEKEKMKKPFIVGIKWVTECKKSGKRLDELPFLVDISEEDIFQKRRKSMEPKSLAASQGIGLGQPSTARQSLLDVAQARKRSMQYAPKVPSPLKKGYMGLS</sequence>
<feature type="compositionally biased region" description="Polar residues" evidence="2">
    <location>
        <begin position="529"/>
        <end position="551"/>
    </location>
</feature>
<feature type="compositionally biased region" description="Polar residues" evidence="2">
    <location>
        <begin position="306"/>
        <end position="316"/>
    </location>
</feature>
<dbReference type="InterPro" id="IPR036420">
    <property type="entry name" value="BRCT_dom_sf"/>
</dbReference>